<dbReference type="PROSITE" id="PS50943">
    <property type="entry name" value="HTH_CROC1"/>
    <property type="match status" value="1"/>
</dbReference>
<dbReference type="SMART" id="SM00530">
    <property type="entry name" value="HTH_XRE"/>
    <property type="match status" value="1"/>
</dbReference>
<dbReference type="EMBL" id="WNAF01000006">
    <property type="protein sequence ID" value="MTR77075.1"/>
    <property type="molecule type" value="Genomic_DNA"/>
</dbReference>
<organism evidence="3 4">
    <name type="scientific">Mediterraneibacter faecis</name>
    <dbReference type="NCBI Taxonomy" id="592978"/>
    <lineage>
        <taxon>Bacteria</taxon>
        <taxon>Bacillati</taxon>
        <taxon>Bacillota</taxon>
        <taxon>Clostridia</taxon>
        <taxon>Lachnospirales</taxon>
        <taxon>Lachnospiraceae</taxon>
        <taxon>Mediterraneibacter</taxon>
    </lineage>
</organism>
<feature type="domain" description="HTH cro/C1-type" evidence="2">
    <location>
        <begin position="9"/>
        <end position="63"/>
    </location>
</feature>
<dbReference type="Pfam" id="PF09820">
    <property type="entry name" value="AAA-ATPase_like"/>
    <property type="match status" value="1"/>
</dbReference>
<keyword evidence="4" id="KW-1185">Reference proteome</keyword>
<reference evidence="3 4" key="1">
    <citation type="journal article" date="2019" name="Nat. Med.">
        <title>A library of human gut bacterial isolates paired with longitudinal multiomics data enables mechanistic microbiome research.</title>
        <authorList>
            <person name="Poyet M."/>
            <person name="Groussin M."/>
            <person name="Gibbons S.M."/>
            <person name="Avila-Pacheco J."/>
            <person name="Jiang X."/>
            <person name="Kearney S.M."/>
            <person name="Perrotta A.R."/>
            <person name="Berdy B."/>
            <person name="Zhao S."/>
            <person name="Lieberman T.D."/>
            <person name="Swanson P.K."/>
            <person name="Smith M."/>
            <person name="Roesemann S."/>
            <person name="Alexander J.E."/>
            <person name="Rich S.A."/>
            <person name="Livny J."/>
            <person name="Vlamakis H."/>
            <person name="Clish C."/>
            <person name="Bullock K."/>
            <person name="Deik A."/>
            <person name="Scott J."/>
            <person name="Pierce K.A."/>
            <person name="Xavier R.J."/>
            <person name="Alm E.J."/>
        </authorList>
    </citation>
    <scope>NUCLEOTIDE SEQUENCE [LARGE SCALE GENOMIC DNA]</scope>
    <source>
        <strain evidence="3 4">BIOML-A1</strain>
    </source>
</reference>
<dbReference type="SUPFAM" id="SSF47413">
    <property type="entry name" value="lambda repressor-like DNA-binding domains"/>
    <property type="match status" value="1"/>
</dbReference>
<dbReference type="RefSeq" id="WP_055161766.1">
    <property type="nucleotide sequence ID" value="NZ_DAWEFD010000002.1"/>
</dbReference>
<dbReference type="CDD" id="cd00093">
    <property type="entry name" value="HTH_XRE"/>
    <property type="match status" value="1"/>
</dbReference>
<dbReference type="Proteomes" id="UP000448177">
    <property type="component" value="Unassembled WGS sequence"/>
</dbReference>
<dbReference type="Pfam" id="PF01381">
    <property type="entry name" value="HTH_3"/>
    <property type="match status" value="1"/>
</dbReference>
<sequence length="643" mass="75108">MKTKFNEYLTKLRKSRVYTQAQMAEKLGISRSTYTNYENGNRTPDFEVLERISEVLACSLDELFGRKPTYVASCDVVKEDSILYNVSGIQEEKPKLAIGVQDFRDLREKQAYYVDKTQFIEQFLESWYQITLITRPRRFGKTLNMSMLAEFLDCTKDSSDLFCGTKITKSVHYKELNRYPVVFLSFLNVKAGDAESLCYALKDTVRAEYERFYQMVNDGRLSEFQVKEFNMIYNSLCQESIGKEIENHVIRSIAVLCQALSTYYGEKVFLLLDEYDTPFMSANSEGYYDEVRAMLNRFLATSLKGNDYLQKAILTGIQRIAKENIFSGLNNLVVCTVQDEDYDDCFGFTEQEVKELLAYCKAEFSDELKKMYDGYHFGSTDVYNPWSISCYAARRRMDSYWVNTSENSILRNALEVQGRSFEKEYEALVTEGEVEVIVDFSMAYYEKMDEANLWGLLVNAGIVTITKEIEEDYYRLRVPNLEVWKVFKELTACHLKIDERHMEKMLNALKRKDMERFAEEYQRVLLELPSYHDLKDENSYHMMTLGMCAFLRKDYDIKSNRETGEGRSDICLYAKHDRYPNLILEFKYTKDEKDDLEKLAEKALEQIKEKQYDAEMTGEVCYVGLAHCGKRVTVHSRVNHSAD</sequence>
<dbReference type="InterPro" id="IPR012547">
    <property type="entry name" value="PDDEXK_9"/>
</dbReference>
<dbReference type="Gene3D" id="1.10.260.40">
    <property type="entry name" value="lambda repressor-like DNA-binding domains"/>
    <property type="match status" value="1"/>
</dbReference>
<dbReference type="InterPro" id="IPR001387">
    <property type="entry name" value="Cro/C1-type_HTH"/>
</dbReference>
<dbReference type="GO" id="GO:0003677">
    <property type="term" value="F:DNA binding"/>
    <property type="evidence" value="ECO:0007669"/>
    <property type="project" value="InterPro"/>
</dbReference>
<evidence type="ECO:0000256" key="1">
    <source>
        <dbReference type="SAM" id="Coils"/>
    </source>
</evidence>
<keyword evidence="1" id="KW-0175">Coiled coil</keyword>
<dbReference type="PANTHER" id="PTHR34825">
    <property type="entry name" value="CONSERVED PROTEIN, WITH A WEAK D-GALACTARATE DEHYDRATASE/ALTRONATE HYDROLASE DOMAIN"/>
    <property type="match status" value="1"/>
</dbReference>
<dbReference type="AlphaFoldDB" id="A0A844KF28"/>
<protein>
    <submittedName>
        <fullName evidence="3">AAA family ATPase</fullName>
    </submittedName>
</protein>
<evidence type="ECO:0000259" key="2">
    <source>
        <dbReference type="PROSITE" id="PS50943"/>
    </source>
</evidence>
<dbReference type="InterPro" id="IPR018631">
    <property type="entry name" value="AAA-ATPase-like_dom"/>
</dbReference>
<dbReference type="PANTHER" id="PTHR34825:SF1">
    <property type="entry name" value="AAA-ATPASE-LIKE DOMAIN-CONTAINING PROTEIN"/>
    <property type="match status" value="1"/>
</dbReference>
<evidence type="ECO:0000313" key="3">
    <source>
        <dbReference type="EMBL" id="MTR77075.1"/>
    </source>
</evidence>
<evidence type="ECO:0000313" key="4">
    <source>
        <dbReference type="Proteomes" id="UP000448177"/>
    </source>
</evidence>
<comment type="caution">
    <text evidence="3">The sequence shown here is derived from an EMBL/GenBank/DDBJ whole genome shotgun (WGS) entry which is preliminary data.</text>
</comment>
<gene>
    <name evidence="3" type="ORF">GMD21_10400</name>
</gene>
<name>A0A844KF28_9FIRM</name>
<proteinExistence type="predicted"/>
<dbReference type="Pfam" id="PF08011">
    <property type="entry name" value="PDDEXK_9"/>
    <property type="match status" value="1"/>
</dbReference>
<dbReference type="InterPro" id="IPR010982">
    <property type="entry name" value="Lambda_DNA-bd_dom_sf"/>
</dbReference>
<accession>A0A844KF28</accession>
<feature type="coiled-coil region" evidence="1">
    <location>
        <begin position="586"/>
        <end position="613"/>
    </location>
</feature>